<accession>A0ABR1B8N4</accession>
<dbReference type="PANTHER" id="PTHR22538:SF0">
    <property type="entry name" value="CILIA- AND FLAGELLA-ASSOCIATED PROTEIN 74"/>
    <property type="match status" value="1"/>
</dbReference>
<gene>
    <name evidence="3" type="ORF">RUM44_000796</name>
</gene>
<keyword evidence="4" id="KW-1185">Reference proteome</keyword>
<sequence>MYNDLFLSFQRLTLSRDAVRYFKVDSGLLEFPIFIYSEDLNDIKPDYIKIYTFAVVTDYALELSPSTINIGEVSTLETVRTPIFLTNHSLVAHEYAFLNLPKGVRVEPNMGFGFVLPKESIPLYLLYSPGPELIRNSQNGSHSFQVKVTTVAEYGGFGEQLPEEETESYPSLLGEARDFEIFDEPNSEVTDESVPEEQGEGEEDSEEYGDDSCSDEEKAIQRKFYEESRIRNILRLNAENISDHSFFKRLNLQEVIEEPGNASIETNKNGQSLTGEDDGDGKAIRRPDMNVIECHAVVNEPYCQLSDTVIQLPSTPCSSFSLFRFRLKGSNECVSSSCTCQTRKKSKQAFDAAFEFKYDCPQIKLEPQSGFFNSGDVLPITIVYRPEFPVQDLCRESRLQKEKKIQMEKSPEKDLPQTKAKKSTANSKKNGKDPTNMQDVMGSTVTELEKYDLFAAEKSLQELINPFHFEIKISCLIKTMELIKDRERFEIHDIILVCPAVKPKFIYLGNCQEINFDKVFIGTQRKTLVEIQNISLQRISPVVSLLNPIGPFSCISGLRNIAVDPEHVWCQPLTYAPMTDGEIEREYIEIHCGSTNIYILAKGEAVEAQYKITPNYACCIVECKVGSAEELKFDIENLNPLKFPLQFVAEYVKQGADSRKDERAATPNQAEAAKPKESTDKKKKAETPKKNSNAWDKVPESILTELKKFVDVDAELGPGIFNLVGVDGAGEIVMAPHSKATVKIRFTPPPTRTEKGEATVLNRYAVNYKLVLENKVVLKEILVLGVVLKGK</sequence>
<evidence type="ECO:0000313" key="4">
    <source>
        <dbReference type="Proteomes" id="UP001359485"/>
    </source>
</evidence>
<dbReference type="InterPro" id="IPR056310">
    <property type="entry name" value="Ig-CFAP74_4th"/>
</dbReference>
<feature type="compositionally biased region" description="Basic and acidic residues" evidence="1">
    <location>
        <begin position="673"/>
        <end position="689"/>
    </location>
</feature>
<dbReference type="Pfam" id="PF24798">
    <property type="entry name" value="Ig-CFAP74_4th"/>
    <property type="match status" value="1"/>
</dbReference>
<feature type="compositionally biased region" description="Polar residues" evidence="1">
    <location>
        <begin position="263"/>
        <end position="274"/>
    </location>
</feature>
<proteinExistence type="predicted"/>
<feature type="compositionally biased region" description="Basic and acidic residues" evidence="1">
    <location>
        <begin position="403"/>
        <end position="416"/>
    </location>
</feature>
<dbReference type="PANTHER" id="PTHR22538">
    <property type="entry name" value="CILIA- AND FLAGELLA-ASSOCIATED PROTEIN 74"/>
    <property type="match status" value="1"/>
</dbReference>
<feature type="region of interest" description="Disordered" evidence="1">
    <location>
        <begin position="261"/>
        <end position="284"/>
    </location>
</feature>
<name>A0ABR1B8N4_POLSC</name>
<feature type="domain" description="CFAP74 fourth Ig-like" evidence="2">
    <location>
        <begin position="63"/>
        <end position="130"/>
    </location>
</feature>
<feature type="compositionally biased region" description="Acidic residues" evidence="1">
    <location>
        <begin position="184"/>
        <end position="214"/>
    </location>
</feature>
<dbReference type="Proteomes" id="UP001359485">
    <property type="component" value="Unassembled WGS sequence"/>
</dbReference>
<feature type="region of interest" description="Disordered" evidence="1">
    <location>
        <begin position="184"/>
        <end position="216"/>
    </location>
</feature>
<protein>
    <recommendedName>
        <fullName evidence="2">CFAP74 fourth Ig-like domain-containing protein</fullName>
    </recommendedName>
</protein>
<feature type="region of interest" description="Disordered" evidence="1">
    <location>
        <begin position="658"/>
        <end position="693"/>
    </location>
</feature>
<comment type="caution">
    <text evidence="3">The sequence shown here is derived from an EMBL/GenBank/DDBJ whole genome shotgun (WGS) entry which is preliminary data.</text>
</comment>
<evidence type="ECO:0000313" key="3">
    <source>
        <dbReference type="EMBL" id="KAK6635544.1"/>
    </source>
</evidence>
<evidence type="ECO:0000259" key="2">
    <source>
        <dbReference type="Pfam" id="PF24798"/>
    </source>
</evidence>
<feature type="region of interest" description="Disordered" evidence="1">
    <location>
        <begin position="403"/>
        <end position="439"/>
    </location>
</feature>
<organism evidence="3 4">
    <name type="scientific">Polyplax serrata</name>
    <name type="common">Common mouse louse</name>
    <dbReference type="NCBI Taxonomy" id="468196"/>
    <lineage>
        <taxon>Eukaryota</taxon>
        <taxon>Metazoa</taxon>
        <taxon>Ecdysozoa</taxon>
        <taxon>Arthropoda</taxon>
        <taxon>Hexapoda</taxon>
        <taxon>Insecta</taxon>
        <taxon>Pterygota</taxon>
        <taxon>Neoptera</taxon>
        <taxon>Paraneoptera</taxon>
        <taxon>Psocodea</taxon>
        <taxon>Troctomorpha</taxon>
        <taxon>Phthiraptera</taxon>
        <taxon>Anoplura</taxon>
        <taxon>Polyplacidae</taxon>
        <taxon>Polyplax</taxon>
    </lineage>
</organism>
<evidence type="ECO:0000256" key="1">
    <source>
        <dbReference type="SAM" id="MobiDB-lite"/>
    </source>
</evidence>
<reference evidence="3 4" key="1">
    <citation type="submission" date="2023-09" db="EMBL/GenBank/DDBJ databases">
        <title>Genomes of two closely related lineages of the louse Polyplax serrata with different host specificities.</title>
        <authorList>
            <person name="Martinu J."/>
            <person name="Tarabai H."/>
            <person name="Stefka J."/>
            <person name="Hypsa V."/>
        </authorList>
    </citation>
    <scope>NUCLEOTIDE SEQUENCE [LARGE SCALE GENOMIC DNA]</scope>
    <source>
        <strain evidence="3">98ZLc_SE</strain>
    </source>
</reference>
<dbReference type="EMBL" id="JAWJWF010000003">
    <property type="protein sequence ID" value="KAK6635544.1"/>
    <property type="molecule type" value="Genomic_DNA"/>
</dbReference>